<dbReference type="RefSeq" id="WP_111343026.1">
    <property type="nucleotide sequence ID" value="NZ_JAIWKD010000001.1"/>
</dbReference>
<sequence length="260" mass="27260">MPNPNPLPHRRYGKGDTPIVLIHGFGADRLTFSSLAKALSAYRPVIAFDLPGHGEAVGWEGTPDAMVCAKAVLASLEALGIERATLVGHSLGGAVVSLVGLRKPELVERLVLLAPGGFGREMNVPLLRRYAAIETAADAEAVLGEFFGSDSRVPKALPRQTAEQRSNPGLAQSLAAIVEAITKGEGQGALPLADLMARGFPVTLVWGHEDAVLPVSQAIGAPPEMARHLITGVGHMPHLEVPDLVVRIIRDALGLTGTPS</sequence>
<organism evidence="2 3">
    <name type="scientific">Acuticoccus sediminis</name>
    <dbReference type="NCBI Taxonomy" id="2184697"/>
    <lineage>
        <taxon>Bacteria</taxon>
        <taxon>Pseudomonadati</taxon>
        <taxon>Pseudomonadota</taxon>
        <taxon>Alphaproteobacteria</taxon>
        <taxon>Hyphomicrobiales</taxon>
        <taxon>Amorphaceae</taxon>
        <taxon>Acuticoccus</taxon>
    </lineage>
</organism>
<protein>
    <submittedName>
        <fullName evidence="2">Alpha/beta hydrolase</fullName>
    </submittedName>
</protein>
<keyword evidence="3" id="KW-1185">Reference proteome</keyword>
<feature type="domain" description="AB hydrolase-1" evidence="1">
    <location>
        <begin position="19"/>
        <end position="247"/>
    </location>
</feature>
<dbReference type="AlphaFoldDB" id="A0A8B2NUS6"/>
<reference evidence="2 3" key="1">
    <citation type="submission" date="2018-05" db="EMBL/GenBank/DDBJ databases">
        <title>Acuticoccus sediminis sp. nov., isolated from deep-sea sediment of Indian Ocean.</title>
        <authorList>
            <person name="Liu X."/>
            <person name="Lai Q."/>
            <person name="Du Y."/>
            <person name="Sun F."/>
            <person name="Zhang X."/>
            <person name="Wang S."/>
            <person name="Shao Z."/>
        </authorList>
    </citation>
    <scope>NUCLEOTIDE SEQUENCE [LARGE SCALE GENOMIC DNA]</scope>
    <source>
        <strain evidence="2 3">PTG4-2</strain>
    </source>
</reference>
<dbReference type="InterPro" id="IPR029058">
    <property type="entry name" value="AB_hydrolase_fold"/>
</dbReference>
<dbReference type="GO" id="GO:0016787">
    <property type="term" value="F:hydrolase activity"/>
    <property type="evidence" value="ECO:0007669"/>
    <property type="project" value="UniProtKB-KW"/>
</dbReference>
<dbReference type="Gene3D" id="3.40.50.1820">
    <property type="entry name" value="alpha/beta hydrolase"/>
    <property type="match status" value="1"/>
</dbReference>
<dbReference type="PANTHER" id="PTHR46438:SF11">
    <property type="entry name" value="LIPASE-RELATED"/>
    <property type="match status" value="1"/>
</dbReference>
<dbReference type="Pfam" id="PF12697">
    <property type="entry name" value="Abhydrolase_6"/>
    <property type="match status" value="1"/>
</dbReference>
<gene>
    <name evidence="2" type="ORF">DLJ53_05575</name>
</gene>
<dbReference type="SUPFAM" id="SSF53474">
    <property type="entry name" value="alpha/beta-Hydrolases"/>
    <property type="match status" value="1"/>
</dbReference>
<dbReference type="EMBL" id="QHHQ01000001">
    <property type="protein sequence ID" value="RAI03938.1"/>
    <property type="molecule type" value="Genomic_DNA"/>
</dbReference>
<accession>A0A8B2NUS6</accession>
<dbReference type="PANTHER" id="PTHR46438">
    <property type="entry name" value="ALPHA/BETA-HYDROLASES SUPERFAMILY PROTEIN"/>
    <property type="match status" value="1"/>
</dbReference>
<comment type="caution">
    <text evidence="2">The sequence shown here is derived from an EMBL/GenBank/DDBJ whole genome shotgun (WGS) entry which is preliminary data.</text>
</comment>
<evidence type="ECO:0000259" key="1">
    <source>
        <dbReference type="Pfam" id="PF12697"/>
    </source>
</evidence>
<evidence type="ECO:0000313" key="3">
    <source>
        <dbReference type="Proteomes" id="UP000249590"/>
    </source>
</evidence>
<dbReference type="Proteomes" id="UP000249590">
    <property type="component" value="Unassembled WGS sequence"/>
</dbReference>
<dbReference type="PRINTS" id="PR00111">
    <property type="entry name" value="ABHYDROLASE"/>
</dbReference>
<dbReference type="OrthoDB" id="9804723at2"/>
<evidence type="ECO:0000313" key="2">
    <source>
        <dbReference type="EMBL" id="RAI03938.1"/>
    </source>
</evidence>
<keyword evidence="2" id="KW-0378">Hydrolase</keyword>
<proteinExistence type="predicted"/>
<name>A0A8B2NUS6_9HYPH</name>
<dbReference type="InterPro" id="IPR000073">
    <property type="entry name" value="AB_hydrolase_1"/>
</dbReference>